<dbReference type="Gene3D" id="3.40.190.10">
    <property type="entry name" value="Periplasmic binding protein-like II"/>
    <property type="match status" value="2"/>
</dbReference>
<feature type="compositionally biased region" description="Polar residues" evidence="1">
    <location>
        <begin position="29"/>
        <end position="41"/>
    </location>
</feature>
<evidence type="ECO:0000313" key="4">
    <source>
        <dbReference type="Proteomes" id="UP000275368"/>
    </source>
</evidence>
<gene>
    <name evidence="3" type="ORF">Back11_57950</name>
</gene>
<dbReference type="AlphaFoldDB" id="A0A3G9IZU6"/>
<dbReference type="Proteomes" id="UP000275368">
    <property type="component" value="Chromosome"/>
</dbReference>
<organism evidence="3 4">
    <name type="scientific">Paenibacillus baekrokdamisoli</name>
    <dbReference type="NCBI Taxonomy" id="1712516"/>
    <lineage>
        <taxon>Bacteria</taxon>
        <taxon>Bacillati</taxon>
        <taxon>Bacillota</taxon>
        <taxon>Bacilli</taxon>
        <taxon>Bacillales</taxon>
        <taxon>Paenibacillaceae</taxon>
        <taxon>Paenibacillus</taxon>
    </lineage>
</organism>
<keyword evidence="4" id="KW-1185">Reference proteome</keyword>
<evidence type="ECO:0000256" key="2">
    <source>
        <dbReference type="SAM" id="SignalP"/>
    </source>
</evidence>
<reference evidence="3 4" key="1">
    <citation type="submission" date="2018-11" db="EMBL/GenBank/DDBJ databases">
        <title>Complete genome sequence of Paenibacillus baekrokdamisoli strain KCTC 33723.</title>
        <authorList>
            <person name="Kang S.W."/>
            <person name="Lee K.C."/>
            <person name="Kim K.K."/>
            <person name="Kim J.S."/>
            <person name="Kim D.S."/>
            <person name="Ko S.H."/>
            <person name="Yang S.H."/>
            <person name="Lee J.S."/>
        </authorList>
    </citation>
    <scope>NUCLEOTIDE SEQUENCE [LARGE SCALE GENOMIC DNA]</scope>
    <source>
        <strain evidence="3 4">KCTC 33723</strain>
    </source>
</reference>
<evidence type="ECO:0000256" key="1">
    <source>
        <dbReference type="SAM" id="MobiDB-lite"/>
    </source>
</evidence>
<name>A0A3G9IZU6_9BACL</name>
<feature type="region of interest" description="Disordered" evidence="1">
    <location>
        <begin position="29"/>
        <end position="64"/>
    </location>
</feature>
<dbReference type="Pfam" id="PF12010">
    <property type="entry name" value="DUF3502"/>
    <property type="match status" value="1"/>
</dbReference>
<accession>A0A3G9IZU6</accession>
<dbReference type="InterPro" id="IPR006059">
    <property type="entry name" value="SBP"/>
</dbReference>
<keyword evidence="2" id="KW-0732">Signal</keyword>
<feature type="chain" id="PRO_5043792238" evidence="2">
    <location>
        <begin position="30"/>
        <end position="535"/>
    </location>
</feature>
<dbReference type="Pfam" id="PF01547">
    <property type="entry name" value="SBP_bac_1"/>
    <property type="match status" value="1"/>
</dbReference>
<feature type="signal peptide" evidence="2">
    <location>
        <begin position="1"/>
        <end position="29"/>
    </location>
</feature>
<dbReference type="RefSeq" id="WP_125664666.1">
    <property type="nucleotide sequence ID" value="NZ_AP019308.1"/>
</dbReference>
<sequence length="535" mass="60270">MVQKKRNKAGSILIAVSLFTALLSGCSGNKDGNSKPVNENAPSTTNSTKSDSNSPSDPAKPDTSKKVTLNWYLLGDAHKDTDKVVTEWNKLLEKDLNTTVKLNFTSWTDWQTKYNLLLTSGEKIDMIFASSWSDFYKFAKKGAFLDVKDLLPTYAPETWKTIPEQDWKDVSVGSSIYAVPSTFPEYTPDGIVFREDWRKELNLPEIKDLDSIEAYLDGVKKAKPKVVPINGKAWNEQFYLFLNYYDFKQIGGDSGVIAAKSYDSPRDIVAYPFTQEFEDWVKRMKNWAQKGFWSSNTLSNQKEAGDGIKTGNGAVYWRNPAGAGGFINDLKKSNPEIQLGYFPFTRFHNYAIPNLSINNGMAIPKSAENPERSLMVLDKLRNDPAYFSLMTYGIAGLHYDDLGDGKHILVPAKGQDPKVVTKYDIASWGWRYEPNMRNEEGGWSGLESLNEEFKAESKPNIFAPLLMDYQEVKTQVAAVNQVLKQYGEPLMMGLVDDPDKALATYREKLKKAGVDELLAYVKKQADAYYDEKGIK</sequence>
<evidence type="ECO:0000313" key="3">
    <source>
        <dbReference type="EMBL" id="BBH24450.1"/>
    </source>
</evidence>
<proteinExistence type="predicted"/>
<feature type="compositionally biased region" description="Low complexity" evidence="1">
    <location>
        <begin position="42"/>
        <end position="57"/>
    </location>
</feature>
<dbReference type="SUPFAM" id="SSF53850">
    <property type="entry name" value="Periplasmic binding protein-like II"/>
    <property type="match status" value="1"/>
</dbReference>
<dbReference type="PROSITE" id="PS51257">
    <property type="entry name" value="PROKAR_LIPOPROTEIN"/>
    <property type="match status" value="1"/>
</dbReference>
<dbReference type="EMBL" id="AP019308">
    <property type="protein sequence ID" value="BBH24450.1"/>
    <property type="molecule type" value="Genomic_DNA"/>
</dbReference>
<dbReference type="InterPro" id="IPR022627">
    <property type="entry name" value="DUF3502"/>
</dbReference>
<dbReference type="KEGG" id="pbk:Back11_57950"/>
<protein>
    <submittedName>
        <fullName evidence="3">Uncharacterized protein</fullName>
    </submittedName>
</protein>
<dbReference type="OrthoDB" id="1988587at2"/>